<dbReference type="Pfam" id="PF13464">
    <property type="entry name" value="RodZ_C"/>
    <property type="match status" value="1"/>
</dbReference>
<dbReference type="RefSeq" id="WP_273190352.1">
    <property type="nucleotide sequence ID" value="NZ_DYUZ01000029.1"/>
</dbReference>
<feature type="domain" description="Cytoskeleton protein RodZ-like C-terminal" evidence="3">
    <location>
        <begin position="97"/>
        <end position="160"/>
    </location>
</feature>
<evidence type="ECO:0000313" key="5">
    <source>
        <dbReference type="Proteomes" id="UP000753256"/>
    </source>
</evidence>
<comment type="caution">
    <text evidence="4">The sequence shown here is derived from an EMBL/GenBank/DDBJ whole genome shotgun (WGS) entry which is preliminary data.</text>
</comment>
<evidence type="ECO:0000256" key="1">
    <source>
        <dbReference type="SAM" id="MobiDB-lite"/>
    </source>
</evidence>
<dbReference type="AlphaFoldDB" id="A0A921LTK0"/>
<evidence type="ECO:0000259" key="3">
    <source>
        <dbReference type="Pfam" id="PF13464"/>
    </source>
</evidence>
<feature type="compositionally biased region" description="Polar residues" evidence="1">
    <location>
        <begin position="63"/>
        <end position="80"/>
    </location>
</feature>
<name>A0A921LTK0_9ACTN</name>
<proteinExistence type="predicted"/>
<dbReference type="EMBL" id="DYUZ01000029">
    <property type="protein sequence ID" value="HJG37504.1"/>
    <property type="molecule type" value="Genomic_DNA"/>
</dbReference>
<feature type="region of interest" description="Disordered" evidence="1">
    <location>
        <begin position="163"/>
        <end position="188"/>
    </location>
</feature>
<feature type="compositionally biased region" description="Polar residues" evidence="1">
    <location>
        <begin position="163"/>
        <end position="173"/>
    </location>
</feature>
<keyword evidence="2" id="KW-0472">Membrane</keyword>
<dbReference type="Proteomes" id="UP000753256">
    <property type="component" value="Unassembled WGS sequence"/>
</dbReference>
<evidence type="ECO:0000313" key="4">
    <source>
        <dbReference type="EMBL" id="HJG37504.1"/>
    </source>
</evidence>
<feature type="region of interest" description="Disordered" evidence="1">
    <location>
        <begin position="37"/>
        <end position="80"/>
    </location>
</feature>
<dbReference type="InterPro" id="IPR025194">
    <property type="entry name" value="RodZ-like_C"/>
</dbReference>
<reference evidence="4" key="2">
    <citation type="submission" date="2021-09" db="EMBL/GenBank/DDBJ databases">
        <authorList>
            <person name="Gilroy R."/>
        </authorList>
    </citation>
    <scope>NUCLEOTIDE SEQUENCE</scope>
    <source>
        <strain evidence="4">ChiHjej13B12-9602</strain>
    </source>
</reference>
<protein>
    <recommendedName>
        <fullName evidence="3">Cytoskeleton protein RodZ-like C-terminal domain-containing protein</fullName>
    </recommendedName>
</protein>
<feature type="compositionally biased region" description="Low complexity" evidence="1">
    <location>
        <begin position="40"/>
        <end position="62"/>
    </location>
</feature>
<gene>
    <name evidence="4" type="ORF">K8V70_06550</name>
</gene>
<keyword evidence="2" id="KW-1133">Transmembrane helix</keyword>
<accession>A0A921LTK0</accession>
<feature type="transmembrane region" description="Helical" evidence="2">
    <location>
        <begin position="9"/>
        <end position="29"/>
    </location>
</feature>
<reference evidence="4" key="1">
    <citation type="journal article" date="2021" name="PeerJ">
        <title>Extensive microbial diversity within the chicken gut microbiome revealed by metagenomics and culture.</title>
        <authorList>
            <person name="Gilroy R."/>
            <person name="Ravi A."/>
            <person name="Getino M."/>
            <person name="Pursley I."/>
            <person name="Horton D.L."/>
            <person name="Alikhan N.F."/>
            <person name="Baker D."/>
            <person name="Gharbi K."/>
            <person name="Hall N."/>
            <person name="Watson M."/>
            <person name="Adriaenssens E.M."/>
            <person name="Foster-Nyarko E."/>
            <person name="Jarju S."/>
            <person name="Secka A."/>
            <person name="Antonio M."/>
            <person name="Oren A."/>
            <person name="Chaudhuri R.R."/>
            <person name="La Ragione R."/>
            <person name="Hildebrand F."/>
            <person name="Pallen M.J."/>
        </authorList>
    </citation>
    <scope>NUCLEOTIDE SEQUENCE</scope>
    <source>
        <strain evidence="4">ChiHjej13B12-9602</strain>
    </source>
</reference>
<organism evidence="4 5">
    <name type="scientific">Enorma phocaeensis</name>
    <dbReference type="NCBI Taxonomy" id="1871019"/>
    <lineage>
        <taxon>Bacteria</taxon>
        <taxon>Bacillati</taxon>
        <taxon>Actinomycetota</taxon>
        <taxon>Coriobacteriia</taxon>
        <taxon>Coriobacteriales</taxon>
        <taxon>Coriobacteriaceae</taxon>
        <taxon>Enorma</taxon>
    </lineage>
</organism>
<sequence>MIAGLDPRIILGAVGIVVVLLLIVTLLFVRSCSVRETENEPASSTSESVEAVSSVEPESSTADSASSPETPVTDEAQSPVTEVEDTVIAVHVDDGNSSWVEIKLDGASVFADNVVGPFDREFTVEQSIEITVTNPADVDVTRNGEAVSWDTRTTGVARVTITAPQPVSTSATTDGGDASESDSANAAQ</sequence>
<keyword evidence="2" id="KW-0812">Transmembrane</keyword>
<evidence type="ECO:0000256" key="2">
    <source>
        <dbReference type="SAM" id="Phobius"/>
    </source>
</evidence>